<gene>
    <name evidence="6" type="ORF">FNZ56_07155</name>
</gene>
<dbReference type="Pfam" id="PF13426">
    <property type="entry name" value="PAS_9"/>
    <property type="match status" value="1"/>
</dbReference>
<evidence type="ECO:0000259" key="2">
    <source>
        <dbReference type="PROSITE" id="PS50112"/>
    </source>
</evidence>
<dbReference type="InterPro" id="IPR015943">
    <property type="entry name" value="WD40/YVTN_repeat-like_dom_sf"/>
</dbReference>
<dbReference type="CDD" id="cd01948">
    <property type="entry name" value="EAL"/>
    <property type="match status" value="1"/>
</dbReference>
<dbReference type="Pfam" id="PF00563">
    <property type="entry name" value="EAL"/>
    <property type="match status" value="1"/>
</dbReference>
<feature type="domain" description="EAL" evidence="4">
    <location>
        <begin position="1248"/>
        <end position="1503"/>
    </location>
</feature>
<dbReference type="CDD" id="cd00130">
    <property type="entry name" value="PAS"/>
    <property type="match status" value="1"/>
</dbReference>
<dbReference type="InterPro" id="IPR001633">
    <property type="entry name" value="EAL_dom"/>
</dbReference>
<feature type="domain" description="PAC" evidence="3">
    <location>
        <begin position="1021"/>
        <end position="1073"/>
    </location>
</feature>
<dbReference type="SMART" id="SM00267">
    <property type="entry name" value="GGDEF"/>
    <property type="match status" value="1"/>
</dbReference>
<reference evidence="6 7" key="1">
    <citation type="submission" date="2019-07" db="EMBL/GenBank/DDBJ databases">
        <title>Lysobacter weifangensis sp. nov., isolated from bensulfuron-methyl contaminated farmland soil.</title>
        <authorList>
            <person name="Zhao H."/>
        </authorList>
    </citation>
    <scope>NUCLEOTIDE SEQUENCE [LARGE SCALE GENOMIC DNA]</scope>
    <source>
        <strain evidence="6 7">CC-Bw-6</strain>
    </source>
</reference>
<feature type="domain" description="PAS" evidence="2">
    <location>
        <begin position="948"/>
        <end position="1004"/>
    </location>
</feature>
<evidence type="ECO:0000313" key="7">
    <source>
        <dbReference type="Proteomes" id="UP000315891"/>
    </source>
</evidence>
<dbReference type="InterPro" id="IPR011123">
    <property type="entry name" value="Y_Y_Y"/>
</dbReference>
<proteinExistence type="predicted"/>
<dbReference type="EMBL" id="CP041742">
    <property type="protein sequence ID" value="QDQ73668.1"/>
    <property type="molecule type" value="Genomic_DNA"/>
</dbReference>
<feature type="chain" id="PRO_5021960844" evidence="1">
    <location>
        <begin position="32"/>
        <end position="1515"/>
    </location>
</feature>
<dbReference type="InterPro" id="IPR043128">
    <property type="entry name" value="Rev_trsase/Diguanyl_cyclase"/>
</dbReference>
<dbReference type="CDD" id="cd01949">
    <property type="entry name" value="GGDEF"/>
    <property type="match status" value="1"/>
</dbReference>
<dbReference type="Proteomes" id="UP000315891">
    <property type="component" value="Chromosome"/>
</dbReference>
<evidence type="ECO:0000256" key="1">
    <source>
        <dbReference type="SAM" id="SignalP"/>
    </source>
</evidence>
<dbReference type="PROSITE" id="PS50113">
    <property type="entry name" value="PAC"/>
    <property type="match status" value="1"/>
</dbReference>
<protein>
    <submittedName>
        <fullName evidence="6">EAL domain-containing protein</fullName>
    </submittedName>
</protein>
<dbReference type="Pfam" id="PF07494">
    <property type="entry name" value="Reg_prop"/>
    <property type="match status" value="6"/>
</dbReference>
<dbReference type="InterPro" id="IPR035965">
    <property type="entry name" value="PAS-like_dom_sf"/>
</dbReference>
<dbReference type="InterPro" id="IPR000160">
    <property type="entry name" value="GGDEF_dom"/>
</dbReference>
<dbReference type="SMART" id="SM00091">
    <property type="entry name" value="PAS"/>
    <property type="match status" value="1"/>
</dbReference>
<dbReference type="InterPro" id="IPR013783">
    <property type="entry name" value="Ig-like_fold"/>
</dbReference>
<dbReference type="Gene3D" id="3.30.70.270">
    <property type="match status" value="1"/>
</dbReference>
<dbReference type="Pfam" id="PF07495">
    <property type="entry name" value="Y_Y_Y"/>
    <property type="match status" value="1"/>
</dbReference>
<accession>A0A516V578</accession>
<dbReference type="InterPro" id="IPR035919">
    <property type="entry name" value="EAL_sf"/>
</dbReference>
<dbReference type="PANTHER" id="PTHR44757">
    <property type="entry name" value="DIGUANYLATE CYCLASE DGCP"/>
    <property type="match status" value="1"/>
</dbReference>
<evidence type="ECO:0000313" key="6">
    <source>
        <dbReference type="EMBL" id="QDQ73668.1"/>
    </source>
</evidence>
<dbReference type="InterPro" id="IPR013655">
    <property type="entry name" value="PAS_fold_3"/>
</dbReference>
<dbReference type="NCBIfam" id="TIGR00229">
    <property type="entry name" value="sensory_box"/>
    <property type="match status" value="1"/>
</dbReference>
<dbReference type="SMART" id="SM00086">
    <property type="entry name" value="PAC"/>
    <property type="match status" value="2"/>
</dbReference>
<dbReference type="RefSeq" id="WP_143879180.1">
    <property type="nucleotide sequence ID" value="NZ_BAABLZ010000001.1"/>
</dbReference>
<dbReference type="InterPro" id="IPR000700">
    <property type="entry name" value="PAS-assoc_C"/>
</dbReference>
<dbReference type="PANTHER" id="PTHR44757:SF2">
    <property type="entry name" value="BIOFILM ARCHITECTURE MAINTENANCE PROTEIN MBAA"/>
    <property type="match status" value="1"/>
</dbReference>
<dbReference type="PROSITE" id="PS50887">
    <property type="entry name" value="GGDEF"/>
    <property type="match status" value="1"/>
</dbReference>
<dbReference type="SUPFAM" id="SSF55073">
    <property type="entry name" value="Nucleotide cyclase"/>
    <property type="match status" value="1"/>
</dbReference>
<dbReference type="InterPro" id="IPR001610">
    <property type="entry name" value="PAC"/>
</dbReference>
<dbReference type="Pfam" id="PF08447">
    <property type="entry name" value="PAS_3"/>
    <property type="match status" value="1"/>
</dbReference>
<dbReference type="PROSITE" id="PS50112">
    <property type="entry name" value="PAS"/>
    <property type="match status" value="1"/>
</dbReference>
<dbReference type="OrthoDB" id="197861at2"/>
<dbReference type="SUPFAM" id="SSF63829">
    <property type="entry name" value="Calcium-dependent phosphotriesterase"/>
    <property type="match status" value="3"/>
</dbReference>
<feature type="signal peptide" evidence="1">
    <location>
        <begin position="1"/>
        <end position="31"/>
    </location>
</feature>
<evidence type="ECO:0000259" key="3">
    <source>
        <dbReference type="PROSITE" id="PS50113"/>
    </source>
</evidence>
<dbReference type="InterPro" id="IPR052155">
    <property type="entry name" value="Biofilm_reg_signaling"/>
</dbReference>
<organism evidence="6 7">
    <name type="scientific">Pseudoluteimonas lycopersici</name>
    <dbReference type="NCBI Taxonomy" id="1324796"/>
    <lineage>
        <taxon>Bacteria</taxon>
        <taxon>Pseudomonadati</taxon>
        <taxon>Pseudomonadota</taxon>
        <taxon>Gammaproteobacteria</taxon>
        <taxon>Lysobacterales</taxon>
        <taxon>Lysobacteraceae</taxon>
        <taxon>Pseudoluteimonas</taxon>
    </lineage>
</organism>
<dbReference type="Gene3D" id="3.30.450.20">
    <property type="entry name" value="PAS domain"/>
    <property type="match status" value="2"/>
</dbReference>
<feature type="domain" description="GGDEF" evidence="5">
    <location>
        <begin position="1105"/>
        <end position="1239"/>
    </location>
</feature>
<dbReference type="NCBIfam" id="TIGR00254">
    <property type="entry name" value="GGDEF"/>
    <property type="match status" value="1"/>
</dbReference>
<dbReference type="InterPro" id="IPR029787">
    <property type="entry name" value="Nucleotide_cyclase"/>
</dbReference>
<evidence type="ECO:0000259" key="5">
    <source>
        <dbReference type="PROSITE" id="PS50887"/>
    </source>
</evidence>
<dbReference type="PROSITE" id="PS50883">
    <property type="entry name" value="EAL"/>
    <property type="match status" value="1"/>
</dbReference>
<sequence>MSANAPSAARILVLAACAACLALAAAWPAHAAVRDIHFVRAGSELGLAQSTVTALAQDANGFAWVGTQGGLSRYDGQRFVSFHEIADDPASLPDNFVTALAVDADKGLWVGTRSEYVSRLDLDSGRFHRYPRAGTNSPRVEALLPVADATWIGTSAGLDRLDPRGSRVTRVLSLPGRGVDSGFQGLARDRHGDVWYANRAGLFRIGADGRATRVGPVQPMLALRIDRAGRTWVGGDGGLYLLRNGDSLQQVWPQAMEGNGATRVQSIAEAPDGSLWLSIVGAGLRRFDPQTGAARALRQDERDPAGLPEDMVNALMVDRSGLLWVGTQFSGLAIADSRGAPFPFIDLRWTTGAARGPVASGSVRSIAQDDAGFLWVGTDDGRLLRIDGSGTPEDMSGLLESVAGDALSRRITGIARTPDGRLWLGSMAGLFVLDPRQPSAHAVDVAGYPRLALRSLLPARDGGLWLGSDHDGLIHFDIYGGAPRQFQLHGAHPAGAATQPAVHALLEARDGTLWIGTGHGLEALDPRTDRHRAFHDTPGQPGSLGDDLVRALAEDGKGRLWVGTNAGLVLASPRPGGDVQFAPVPLALSPASPSAVYSLVADARGMLWVGTNQGLLRLDADRDSSTAYGRADGLQDLEFNGGAALRLADGRLAFGGIRGLNVFDPQRATRGLVQPPRLLEIGIGERAGADMSVAWNPGTIELPQSAGLLRLRVGGLDYIDAGRVRYRHRIEGVDAQWIDNGNNPDITYTLLPAGNHVLEVQASNRDGSWYTQTLQVPIHVQAPWWRHPLALFAYALFAAIALLLAWLRWKRQRLREQRFYRELHEREERLKLALWASGEQFWDYDLESKRLLRLQPDDHSDPETPLEIRVDQEHSVHPDDLPQVLDRLREHLRGDAPLFQSEHRVRTAHGWTWVRARGRTVERDADGRVLHIAGTARNITRSRQVDRERQIAAEVLRSMNEAVSVLDRDFRFISINPAFTRMTGYSEAEVIGRGAELLNTSQHEPEFYLAMRRHLAEHGGWSGEMWQMRKDGEEFLCLVEANAIRDASGRPQFFIGVISDITHRKRAEQELRYLANFDTLTNLPNRTLLAERLSRAIVRARRQDGRIAVLFLDLDRFKDVNDSLGHAAGDRILRAAALRLQRTIGEQHTVARLGGDEFTVVLENLAGPDDADRAAREIIMAFEAPLQIDDLQEISISPSIGISLYPDHAQVPTDLLKHADTAMYQAKAAGRRTFVRYDEQMDEAVRRRATIASALRKVLDREELRVVYQPRMSVHDSRIVGVEALLRWTSAEHGEIPPTTFIPLAEESGMILEIGEWVLREACLTLQRWRQHGGLEGISMAVNVSALQLSRGDLPAVVERVLAESRLPAERLELELTESVIMAGTDYTSRRLEAFRKLGVSLAVDDFGTGYSSLAYLKRLPITTLKIDKEFVRDITHDPDDAAITTTVIAMAHAMELNVVAEGVETEAQLRFLHEHGCDEIQGYWLSPPLEAQRCLAFLRNWSPATASGRAQAAP</sequence>
<dbReference type="Gene3D" id="2.60.40.10">
    <property type="entry name" value="Immunoglobulins"/>
    <property type="match status" value="1"/>
</dbReference>
<evidence type="ECO:0000259" key="4">
    <source>
        <dbReference type="PROSITE" id="PS50883"/>
    </source>
</evidence>
<dbReference type="InterPro" id="IPR011110">
    <property type="entry name" value="Reg_prop"/>
</dbReference>
<dbReference type="SMART" id="SM00052">
    <property type="entry name" value="EAL"/>
    <property type="match status" value="1"/>
</dbReference>
<dbReference type="SUPFAM" id="SSF55785">
    <property type="entry name" value="PYP-like sensor domain (PAS domain)"/>
    <property type="match status" value="2"/>
</dbReference>
<name>A0A516V578_9GAMM</name>
<keyword evidence="1" id="KW-0732">Signal</keyword>
<keyword evidence="7" id="KW-1185">Reference proteome</keyword>
<dbReference type="Gene3D" id="2.130.10.10">
    <property type="entry name" value="YVTN repeat-like/Quinoprotein amine dehydrogenase"/>
    <property type="match status" value="2"/>
</dbReference>
<dbReference type="Gene3D" id="3.20.20.450">
    <property type="entry name" value="EAL domain"/>
    <property type="match status" value="1"/>
</dbReference>
<dbReference type="SUPFAM" id="SSF141868">
    <property type="entry name" value="EAL domain-like"/>
    <property type="match status" value="1"/>
</dbReference>
<dbReference type="Pfam" id="PF00990">
    <property type="entry name" value="GGDEF"/>
    <property type="match status" value="1"/>
</dbReference>
<dbReference type="InterPro" id="IPR000014">
    <property type="entry name" value="PAS"/>
</dbReference>